<dbReference type="InterPro" id="IPR036101">
    <property type="entry name" value="CarD-like/TRCF_RID_sf"/>
</dbReference>
<dbReference type="InterPro" id="IPR003711">
    <property type="entry name" value="CarD-like/TRCF_RID"/>
</dbReference>
<evidence type="ECO:0000256" key="11">
    <source>
        <dbReference type="ARBA" id="ARBA00061399"/>
    </source>
</evidence>
<dbReference type="InterPro" id="IPR027417">
    <property type="entry name" value="P-loop_NTPase"/>
</dbReference>
<feature type="domain" description="Helicase C-terminal" evidence="15">
    <location>
        <begin position="820"/>
        <end position="974"/>
    </location>
</feature>
<dbReference type="Gene3D" id="3.40.50.300">
    <property type="entry name" value="P-loop containing nucleotide triphosphate hydrolases"/>
    <property type="match status" value="2"/>
</dbReference>
<evidence type="ECO:0000256" key="6">
    <source>
        <dbReference type="ARBA" id="ARBA00022806"/>
    </source>
</evidence>
<evidence type="ECO:0000256" key="1">
    <source>
        <dbReference type="ARBA" id="ARBA00004496"/>
    </source>
</evidence>
<dbReference type="InterPro" id="IPR037235">
    <property type="entry name" value="TRCF-like_C_D7"/>
</dbReference>
<dbReference type="SMART" id="SM00982">
    <property type="entry name" value="TRCF"/>
    <property type="match status" value="1"/>
</dbReference>
<evidence type="ECO:0000313" key="16">
    <source>
        <dbReference type="EMBL" id="ABD69065.1"/>
    </source>
</evidence>
<dbReference type="CDD" id="cd17991">
    <property type="entry name" value="DEXHc_TRCF"/>
    <property type="match status" value="1"/>
</dbReference>
<evidence type="ECO:0000256" key="4">
    <source>
        <dbReference type="ARBA" id="ARBA00022763"/>
    </source>
</evidence>
<gene>
    <name evidence="13" type="primary">mfd</name>
    <name evidence="16" type="ordered locus">Rfer_1331</name>
</gene>
<evidence type="ECO:0000256" key="9">
    <source>
        <dbReference type="ARBA" id="ARBA00023204"/>
    </source>
</evidence>
<comment type="similarity">
    <text evidence="11 13">In the C-terminal section; belongs to the helicase family. RecG subfamily.</text>
</comment>
<keyword evidence="7 13" id="KW-0067">ATP-binding</keyword>
<dbReference type="AlphaFoldDB" id="Q21YT8"/>
<comment type="similarity">
    <text evidence="10 13">In the N-terminal section; belongs to the UvrB family.</text>
</comment>
<dbReference type="InterPro" id="IPR014001">
    <property type="entry name" value="Helicase_ATP-bd"/>
</dbReference>
<dbReference type="Pfam" id="PF03461">
    <property type="entry name" value="TRCF"/>
    <property type="match status" value="1"/>
</dbReference>
<comment type="function">
    <text evidence="13">Couples transcription and DNA repair by recognizing RNA polymerase (RNAP) stalled at DNA lesions. Mediates ATP-dependent release of RNAP and its truncated transcript from the DNA, and recruitment of nucleotide excision repair machinery to the damaged site.</text>
</comment>
<organism evidence="16 17">
    <name type="scientific">Albidiferax ferrireducens (strain ATCC BAA-621 / DSM 15236 / T118)</name>
    <name type="common">Rhodoferax ferrireducens</name>
    <dbReference type="NCBI Taxonomy" id="338969"/>
    <lineage>
        <taxon>Bacteria</taxon>
        <taxon>Pseudomonadati</taxon>
        <taxon>Pseudomonadota</taxon>
        <taxon>Betaproteobacteria</taxon>
        <taxon>Burkholderiales</taxon>
        <taxon>Comamonadaceae</taxon>
        <taxon>Rhodoferax</taxon>
    </lineage>
</organism>
<dbReference type="SUPFAM" id="SSF52540">
    <property type="entry name" value="P-loop containing nucleoside triphosphate hydrolases"/>
    <property type="match status" value="4"/>
</dbReference>
<evidence type="ECO:0000256" key="5">
    <source>
        <dbReference type="ARBA" id="ARBA00022801"/>
    </source>
</evidence>
<protein>
    <recommendedName>
        <fullName evidence="12 13">Transcription-repair-coupling factor</fullName>
        <shortName evidence="13">TRCF</shortName>
        <ecNumber evidence="13">3.6.4.-</ecNumber>
    </recommendedName>
</protein>
<dbReference type="GO" id="GO:0006355">
    <property type="term" value="P:regulation of DNA-templated transcription"/>
    <property type="evidence" value="ECO:0007669"/>
    <property type="project" value="UniProtKB-UniRule"/>
</dbReference>
<dbReference type="GO" id="GO:0003684">
    <property type="term" value="F:damaged DNA binding"/>
    <property type="evidence" value="ECO:0007669"/>
    <property type="project" value="InterPro"/>
</dbReference>
<dbReference type="SUPFAM" id="SSF143517">
    <property type="entry name" value="TRCF domain-like"/>
    <property type="match status" value="1"/>
</dbReference>
<keyword evidence="9 13" id="KW-0234">DNA repair</keyword>
<dbReference type="HAMAP" id="MF_00969">
    <property type="entry name" value="TRCF"/>
    <property type="match status" value="1"/>
</dbReference>
<dbReference type="GO" id="GO:0005737">
    <property type="term" value="C:cytoplasm"/>
    <property type="evidence" value="ECO:0007669"/>
    <property type="project" value="UniProtKB-SubCell"/>
</dbReference>
<evidence type="ECO:0000313" key="17">
    <source>
        <dbReference type="Proteomes" id="UP000008332"/>
    </source>
</evidence>
<keyword evidence="4 13" id="KW-0227">DNA damage</keyword>
<dbReference type="Gene3D" id="3.30.2060.10">
    <property type="entry name" value="Penicillin-binding protein 1b domain"/>
    <property type="match status" value="1"/>
</dbReference>
<keyword evidence="17" id="KW-1185">Reference proteome</keyword>
<dbReference type="EC" id="3.6.4.-" evidence="13"/>
<dbReference type="Pfam" id="PF02559">
    <property type="entry name" value="CarD_TRCF_RID"/>
    <property type="match status" value="1"/>
</dbReference>
<dbReference type="Gene3D" id="3.40.50.11180">
    <property type="match status" value="1"/>
</dbReference>
<keyword evidence="8 13" id="KW-0238">DNA-binding</keyword>
<dbReference type="Gene3D" id="2.40.10.170">
    <property type="match status" value="1"/>
</dbReference>
<dbReference type="InterPro" id="IPR001650">
    <property type="entry name" value="Helicase_C-like"/>
</dbReference>
<dbReference type="Gene3D" id="3.40.50.11140">
    <property type="match status" value="1"/>
</dbReference>
<evidence type="ECO:0000256" key="8">
    <source>
        <dbReference type="ARBA" id="ARBA00023125"/>
    </source>
</evidence>
<name>Q21YT8_ALBFT</name>
<dbReference type="KEGG" id="rfr:Rfer_1331"/>
<dbReference type="Pfam" id="PF00271">
    <property type="entry name" value="Helicase_C"/>
    <property type="match status" value="1"/>
</dbReference>
<keyword evidence="5 13" id="KW-0378">Hydrolase</keyword>
<evidence type="ECO:0000256" key="7">
    <source>
        <dbReference type="ARBA" id="ARBA00022840"/>
    </source>
</evidence>
<evidence type="ECO:0000256" key="13">
    <source>
        <dbReference type="HAMAP-Rule" id="MF_00969"/>
    </source>
</evidence>
<sequence>MSRIGALATTCPAFMELPKLIPGKRFTLPRPVGSADALLLAQLGLREKSQHKVTAIITADALDAQRLIDEMAFFAPELRCVLFPDWETLPYDTFSPHQDLISERLATLWRISQRNKETGADVVLVPATTALYRLAPPSFLAGYTFHFKVKQKLDEAKLKAQLTLAGYSHVTQVVSPGEYAVRGGLIDLFPMGSAVPYRVDLFDDEIDSIRTFDPDSQRSLYPVPEVRLLPGREFPMDDEARARFRNRWRELLEGDPTRSRIYKDIGNGVATAGIEYYLPLFFDDTATVFDYLGEAATVVLHGDLEPAFAHFWQDTRERYRLVQGDPERPVLPPGALFLSTEQFYERVNQHAQLALRPALDTASAYAEFEALPPLSVVRGAEDPLARLKAHIRNTQQRTLVLAESEGRRASLLDFLHSSQFDPPAFDSLAEFERSDEPIGIATSSLSAGFGWLEAGIDFVTETELFAAGPTTRRRKKQEQVSDVEALIKDLSELNIGDPVVHSAHGIGRYRGLINLDLGNRLANGEPEVQEFLHLEYADKATLYVPVSQLQLISRYTGVAADEAPLHKLGSGQWDKAKRKAAEQVRDSAAELLNIYARRALREGHAFRYSAGDYEIFANDFGFEETADQSAAIHAVIQDMISPRPMDRLICGDVGFGKTEVALRAAFIAITGGKQVAFLAPTTLLAEQHYQTLVDRFSKWPVKVAEMSRFRSAKEITAAMKGIADGTIDIVVGTHKLLSKDTHFKDLGLLIIDEEHRFGVRHKEQMKALRAEVDVLTLTATPIPRTLGMALEGLRDLSVIATAPQRRLAIKTFVRTEGAGVIREAVLRELKRGGQVYFLHNEVETIENRRAKLEELLPEARIAVAHGQMPERQLEAVMRDFVAQRFNLLLCSTIIETGIDVPTANTIVMARADKFGLAQLHQLRGRVGRSHHQAYAYLMVPDLEGLTKQAQQRLDAIQQMEELGSGFYLAMHDLEIRGAGEVLGENQSGNMLEVGFQLYNEMLSEAVRCLKAGIEPDLLSPLNVSTDINLHAPALLPNDFCGDVHLRLSFYKKLATANNTNQIDALLEELVDRFGKLPNQAQTLIDVHRLRVLAKPFGVVKVDAAPGVITITFKKNPPIDPMKIIAMIQKNKHIKLAGNEKLRIERELPEAKDRAQMVRDVLRNLGQPVAPVATIA</sequence>
<dbReference type="GO" id="GO:0000716">
    <property type="term" value="P:transcription-coupled nucleotide-excision repair, DNA damage recognition"/>
    <property type="evidence" value="ECO:0007669"/>
    <property type="project" value="UniProtKB-UniRule"/>
</dbReference>
<dbReference type="Gene3D" id="3.90.1150.50">
    <property type="entry name" value="Transcription-repair-coupling factor, D7 domain"/>
    <property type="match status" value="1"/>
</dbReference>
<evidence type="ECO:0000259" key="15">
    <source>
        <dbReference type="PROSITE" id="PS51194"/>
    </source>
</evidence>
<proteinExistence type="inferred from homology"/>
<evidence type="ECO:0000256" key="10">
    <source>
        <dbReference type="ARBA" id="ARBA00061104"/>
    </source>
</evidence>
<dbReference type="PROSITE" id="PS51192">
    <property type="entry name" value="HELICASE_ATP_BIND_1"/>
    <property type="match status" value="1"/>
</dbReference>
<reference evidence="17" key="1">
    <citation type="submission" date="2006-02" db="EMBL/GenBank/DDBJ databases">
        <title>Complete sequence of chromosome of Rhodoferax ferrireducens DSM 15236.</title>
        <authorList>
            <person name="Copeland A."/>
            <person name="Lucas S."/>
            <person name="Lapidus A."/>
            <person name="Barry K."/>
            <person name="Detter J.C."/>
            <person name="Glavina del Rio T."/>
            <person name="Hammon N."/>
            <person name="Israni S."/>
            <person name="Pitluck S."/>
            <person name="Brettin T."/>
            <person name="Bruce D."/>
            <person name="Han C."/>
            <person name="Tapia R."/>
            <person name="Gilna P."/>
            <person name="Kiss H."/>
            <person name="Schmutz J."/>
            <person name="Larimer F."/>
            <person name="Land M."/>
            <person name="Kyrpides N."/>
            <person name="Ivanova N."/>
            <person name="Richardson P."/>
        </authorList>
    </citation>
    <scope>NUCLEOTIDE SEQUENCE [LARGE SCALE GENOMIC DNA]</scope>
    <source>
        <strain evidence="17">ATCC BAA-621 / DSM 15236 / T118</strain>
    </source>
</reference>
<keyword evidence="3 13" id="KW-0547">Nucleotide-binding</keyword>
<dbReference type="SMART" id="SM01058">
    <property type="entry name" value="CarD_TRCF"/>
    <property type="match status" value="1"/>
</dbReference>
<dbReference type="GO" id="GO:0016787">
    <property type="term" value="F:hydrolase activity"/>
    <property type="evidence" value="ECO:0007669"/>
    <property type="project" value="UniProtKB-KW"/>
</dbReference>
<keyword evidence="6" id="KW-0347">Helicase</keyword>
<dbReference type="NCBIfam" id="TIGR00580">
    <property type="entry name" value="mfd"/>
    <property type="match status" value="1"/>
</dbReference>
<accession>Q21YT8</accession>
<dbReference type="SUPFAM" id="SSF141259">
    <property type="entry name" value="CarD-like"/>
    <property type="match status" value="1"/>
</dbReference>
<evidence type="ECO:0000256" key="3">
    <source>
        <dbReference type="ARBA" id="ARBA00022741"/>
    </source>
</evidence>
<dbReference type="eggNOG" id="COG1197">
    <property type="taxonomic scope" value="Bacteria"/>
</dbReference>
<keyword evidence="2 13" id="KW-0963">Cytoplasm</keyword>
<evidence type="ECO:0000256" key="12">
    <source>
        <dbReference type="ARBA" id="ARBA00070128"/>
    </source>
</evidence>
<dbReference type="InterPro" id="IPR004576">
    <property type="entry name" value="Mfd"/>
</dbReference>
<dbReference type="SMART" id="SM00487">
    <property type="entry name" value="DEXDc"/>
    <property type="match status" value="1"/>
</dbReference>
<dbReference type="EMBL" id="CP000267">
    <property type="protein sequence ID" value="ABD69065.1"/>
    <property type="molecule type" value="Genomic_DNA"/>
</dbReference>
<dbReference type="STRING" id="338969.Rfer_1331"/>
<dbReference type="GO" id="GO:0003678">
    <property type="term" value="F:DNA helicase activity"/>
    <property type="evidence" value="ECO:0007669"/>
    <property type="project" value="TreeGrafter"/>
</dbReference>
<dbReference type="InterPro" id="IPR011545">
    <property type="entry name" value="DEAD/DEAH_box_helicase_dom"/>
</dbReference>
<dbReference type="InterPro" id="IPR005118">
    <property type="entry name" value="TRCF_C"/>
</dbReference>
<dbReference type="Proteomes" id="UP000008332">
    <property type="component" value="Chromosome"/>
</dbReference>
<dbReference type="Pfam" id="PF21132">
    <property type="entry name" value="MFD_D3"/>
    <property type="match status" value="1"/>
</dbReference>
<evidence type="ECO:0000256" key="2">
    <source>
        <dbReference type="ARBA" id="ARBA00022490"/>
    </source>
</evidence>
<dbReference type="PANTHER" id="PTHR47964">
    <property type="entry name" value="ATP-DEPENDENT DNA HELICASE HOMOLOG RECG, CHLOROPLASTIC"/>
    <property type="match status" value="1"/>
</dbReference>
<dbReference type="InterPro" id="IPR048635">
    <property type="entry name" value="MFD_D3"/>
</dbReference>
<dbReference type="GO" id="GO:0005524">
    <property type="term" value="F:ATP binding"/>
    <property type="evidence" value="ECO:0007669"/>
    <property type="project" value="UniProtKB-UniRule"/>
</dbReference>
<dbReference type="FunFam" id="3.40.50.300:FF:000546">
    <property type="entry name" value="Transcription-repair-coupling factor"/>
    <property type="match status" value="1"/>
</dbReference>
<dbReference type="FunFam" id="3.40.50.300:FF:000300">
    <property type="entry name" value="Transcription-repair-coupling factor"/>
    <property type="match status" value="1"/>
</dbReference>
<dbReference type="InterPro" id="IPR041471">
    <property type="entry name" value="UvrB_inter"/>
</dbReference>
<dbReference type="Pfam" id="PF00270">
    <property type="entry name" value="DEAD"/>
    <property type="match status" value="1"/>
</dbReference>
<dbReference type="Pfam" id="PF17757">
    <property type="entry name" value="UvrB_inter"/>
    <property type="match status" value="1"/>
</dbReference>
<dbReference type="PANTHER" id="PTHR47964:SF1">
    <property type="entry name" value="ATP-DEPENDENT DNA HELICASE HOMOLOG RECG, CHLOROPLASTIC"/>
    <property type="match status" value="1"/>
</dbReference>
<dbReference type="PROSITE" id="PS51194">
    <property type="entry name" value="HELICASE_CTER"/>
    <property type="match status" value="1"/>
</dbReference>
<dbReference type="HOGENOM" id="CLU_005122_0_3_4"/>
<evidence type="ECO:0000259" key="14">
    <source>
        <dbReference type="PROSITE" id="PS51192"/>
    </source>
</evidence>
<dbReference type="InterPro" id="IPR047112">
    <property type="entry name" value="RecG/Mfd"/>
</dbReference>
<feature type="domain" description="Helicase ATP-binding" evidence="14">
    <location>
        <begin position="638"/>
        <end position="799"/>
    </location>
</feature>
<dbReference type="SMART" id="SM00490">
    <property type="entry name" value="HELICc"/>
    <property type="match status" value="1"/>
</dbReference>
<comment type="subcellular location">
    <subcellularLocation>
        <location evidence="1 13">Cytoplasm</location>
    </subcellularLocation>
</comment>